<dbReference type="Proteomes" id="UP000468531">
    <property type="component" value="Unassembled WGS sequence"/>
</dbReference>
<dbReference type="AlphaFoldDB" id="A0A6P1BIL3"/>
<accession>A0A6P1BIL3</accession>
<evidence type="ECO:0000313" key="1">
    <source>
        <dbReference type="EMBL" id="NEU98307.1"/>
    </source>
</evidence>
<dbReference type="EMBL" id="VKHP01000087">
    <property type="protein sequence ID" value="NEU98307.1"/>
    <property type="molecule type" value="Genomic_DNA"/>
</dbReference>
<keyword evidence="2" id="KW-1185">Reference proteome</keyword>
<comment type="caution">
    <text evidence="1">The sequence shown here is derived from an EMBL/GenBank/DDBJ whole genome shotgun (WGS) entry which is preliminary data.</text>
</comment>
<evidence type="ECO:0000313" key="2">
    <source>
        <dbReference type="Proteomes" id="UP000468531"/>
    </source>
</evidence>
<protein>
    <submittedName>
        <fullName evidence="1">Uncharacterized protein</fullName>
    </submittedName>
</protein>
<name>A0A6P1BIL3_9BRAD</name>
<dbReference type="RefSeq" id="WP_163156497.1">
    <property type="nucleotide sequence ID" value="NZ_VKHP01000087.1"/>
</dbReference>
<proteinExistence type="predicted"/>
<organism evidence="1 2">
    <name type="scientific">Bradyrhizobium uaiense</name>
    <dbReference type="NCBI Taxonomy" id="2594946"/>
    <lineage>
        <taxon>Bacteria</taxon>
        <taxon>Pseudomonadati</taxon>
        <taxon>Pseudomonadota</taxon>
        <taxon>Alphaproteobacteria</taxon>
        <taxon>Hyphomicrobiales</taxon>
        <taxon>Nitrobacteraceae</taxon>
        <taxon>Bradyrhizobium</taxon>
    </lineage>
</organism>
<sequence length="110" mass="11945">MPAGQRETKLLVPRGRGFARLEVHPRIGSVRIGLEQAKRGFVQQAAGFAARAKTTAIITGATCADPCCQILHTSPRAQAVARCAPGRDVADRRLPREAELVSFTRSKHEE</sequence>
<reference evidence="1 2" key="1">
    <citation type="journal article" date="2020" name="Arch. Microbiol.">
        <title>Bradyrhizobium uaiense sp. nov., a new highly efficient cowpea symbiont.</title>
        <authorList>
            <person name="Cabral Michel D."/>
            <person name="Azarias Guimaraes A."/>
            <person name="Martins da Costa E."/>
            <person name="Soares de Carvalho T."/>
            <person name="Balsanelli E."/>
            <person name="Willems A."/>
            <person name="Maltempi de Souza E."/>
            <person name="de Souza Moreira F.M."/>
        </authorList>
    </citation>
    <scope>NUCLEOTIDE SEQUENCE [LARGE SCALE GENOMIC DNA]</scope>
    <source>
        <strain evidence="1 2">UFLA 03-164</strain>
    </source>
</reference>
<gene>
    <name evidence="1" type="ORF">FNJ47_21380</name>
</gene>